<reference evidence="1 2" key="1">
    <citation type="journal article" date="2016" name="Nat. Commun.">
        <title>Thousands of microbial genomes shed light on interconnected biogeochemical processes in an aquifer system.</title>
        <authorList>
            <person name="Anantharaman K."/>
            <person name="Brown C.T."/>
            <person name="Hug L.A."/>
            <person name="Sharon I."/>
            <person name="Castelle C.J."/>
            <person name="Probst A.J."/>
            <person name="Thomas B.C."/>
            <person name="Singh A."/>
            <person name="Wilkins M.J."/>
            <person name="Karaoz U."/>
            <person name="Brodie E.L."/>
            <person name="Williams K.H."/>
            <person name="Hubbard S.S."/>
            <person name="Banfield J.F."/>
        </authorList>
    </citation>
    <scope>NUCLEOTIDE SEQUENCE [LARGE SCALE GENOMIC DNA]</scope>
</reference>
<protein>
    <submittedName>
        <fullName evidence="1">Uncharacterized protein</fullName>
    </submittedName>
</protein>
<comment type="caution">
    <text evidence="1">The sequence shown here is derived from an EMBL/GenBank/DDBJ whole genome shotgun (WGS) entry which is preliminary data.</text>
</comment>
<proteinExistence type="predicted"/>
<gene>
    <name evidence="1" type="ORF">A2663_02830</name>
</gene>
<sequence length="126" mass="14739">MDFQGTIIKESLTDAGILNNLEVVETTVEKTTEKHCTPWLEQWTKLSVIIPEAWAYFYAEGISEALDSEHPWYADFKNDITHYIIFRGRIFAVNRRDLEDYQLAKEYGLELGIPEHQLDFDKNLII</sequence>
<dbReference type="Proteomes" id="UP000178432">
    <property type="component" value="Unassembled WGS sequence"/>
</dbReference>
<organism evidence="1 2">
    <name type="scientific">Candidatus Buchananbacteria bacterium RIFCSPHIGHO2_01_FULL_46_12</name>
    <dbReference type="NCBI Taxonomy" id="1797536"/>
    <lineage>
        <taxon>Bacteria</taxon>
        <taxon>Candidatus Buchananiibacteriota</taxon>
    </lineage>
</organism>
<evidence type="ECO:0000313" key="1">
    <source>
        <dbReference type="EMBL" id="OGY45736.1"/>
    </source>
</evidence>
<dbReference type="EMBL" id="MHIF01000073">
    <property type="protein sequence ID" value="OGY45736.1"/>
    <property type="molecule type" value="Genomic_DNA"/>
</dbReference>
<dbReference type="AlphaFoldDB" id="A0A1G1Y1M2"/>
<evidence type="ECO:0000313" key="2">
    <source>
        <dbReference type="Proteomes" id="UP000178432"/>
    </source>
</evidence>
<name>A0A1G1Y1M2_9BACT</name>
<accession>A0A1G1Y1M2</accession>